<keyword evidence="4" id="KW-1185">Reference proteome</keyword>
<feature type="region of interest" description="Disordered" evidence="1">
    <location>
        <begin position="238"/>
        <end position="352"/>
    </location>
</feature>
<feature type="compositionally biased region" description="Basic and acidic residues" evidence="1">
    <location>
        <begin position="315"/>
        <end position="335"/>
    </location>
</feature>
<gene>
    <name evidence="3" type="ORF">Pmani_032333</name>
</gene>
<dbReference type="PROSITE" id="PS50217">
    <property type="entry name" value="BZIP"/>
    <property type="match status" value="1"/>
</dbReference>
<reference evidence="3" key="1">
    <citation type="submission" date="2023-11" db="EMBL/GenBank/DDBJ databases">
        <title>Genome assemblies of two species of porcelain crab, Petrolisthes cinctipes and Petrolisthes manimaculis (Anomura: Porcellanidae).</title>
        <authorList>
            <person name="Angst P."/>
        </authorList>
    </citation>
    <scope>NUCLEOTIDE SEQUENCE</scope>
    <source>
        <strain evidence="3">PB745_02</strain>
        <tissue evidence="3">Gill</tissue>
    </source>
</reference>
<dbReference type="GO" id="GO:0003700">
    <property type="term" value="F:DNA-binding transcription factor activity"/>
    <property type="evidence" value="ECO:0007669"/>
    <property type="project" value="InterPro"/>
</dbReference>
<dbReference type="Proteomes" id="UP001292094">
    <property type="component" value="Unassembled WGS sequence"/>
</dbReference>
<evidence type="ECO:0000259" key="2">
    <source>
        <dbReference type="PROSITE" id="PS50217"/>
    </source>
</evidence>
<protein>
    <recommendedName>
        <fullName evidence="2">BZIP domain-containing protein</fullName>
    </recommendedName>
</protein>
<sequence>MVKDDKVYNIDQDFINIMGANEVTPSINTNKFMDKSTAYSDFLGNSPPPFQYQHTEGSDFTNVTYTSNPTTPNNNNNNTQAITADLLVTLDRIIPDVYFPQGTTDSANPVSCEFSMPEESSGESPSYIDLSNTQPYIETFQNPNETYIILQQTPQAVTGESYNRETSEDTIVPSELSSTHTATTMEETLTSLTSPGYNDYQQGLVSDQIPFTDWSPVSSIVSHDVAAAGVVVDCPMSTCSNNSSSSSRSSNSPGCGWSDEAFTPSPVSPPRGRKQNKAGGPVRGKGGRGRRNSATGGQQPTRSTSRRRRSREKKVKLYERDEPFADPKKEKKRQDAINSKKNRDKKKTQMDELKEQVSKVLEEKEDLKKELETLRKREAKLKNQYINLQQYLNPYVPIPVPVTSP</sequence>
<feature type="compositionally biased region" description="Low complexity" evidence="1">
    <location>
        <begin position="240"/>
        <end position="252"/>
    </location>
</feature>
<accession>A0AAE1TR51</accession>
<dbReference type="InterPro" id="IPR004827">
    <property type="entry name" value="bZIP"/>
</dbReference>
<evidence type="ECO:0000256" key="1">
    <source>
        <dbReference type="SAM" id="MobiDB-lite"/>
    </source>
</evidence>
<comment type="caution">
    <text evidence="3">The sequence shown here is derived from an EMBL/GenBank/DDBJ whole genome shotgun (WGS) entry which is preliminary data.</text>
</comment>
<proteinExistence type="predicted"/>
<evidence type="ECO:0000313" key="4">
    <source>
        <dbReference type="Proteomes" id="UP001292094"/>
    </source>
</evidence>
<organism evidence="3 4">
    <name type="scientific">Petrolisthes manimaculis</name>
    <dbReference type="NCBI Taxonomy" id="1843537"/>
    <lineage>
        <taxon>Eukaryota</taxon>
        <taxon>Metazoa</taxon>
        <taxon>Ecdysozoa</taxon>
        <taxon>Arthropoda</taxon>
        <taxon>Crustacea</taxon>
        <taxon>Multicrustacea</taxon>
        <taxon>Malacostraca</taxon>
        <taxon>Eumalacostraca</taxon>
        <taxon>Eucarida</taxon>
        <taxon>Decapoda</taxon>
        <taxon>Pleocyemata</taxon>
        <taxon>Anomura</taxon>
        <taxon>Galatheoidea</taxon>
        <taxon>Porcellanidae</taxon>
        <taxon>Petrolisthes</taxon>
    </lineage>
</organism>
<feature type="domain" description="BZIP" evidence="2">
    <location>
        <begin position="325"/>
        <end position="388"/>
    </location>
</feature>
<dbReference type="EMBL" id="JAWZYT010004151">
    <property type="protein sequence ID" value="KAK4295083.1"/>
    <property type="molecule type" value="Genomic_DNA"/>
</dbReference>
<name>A0AAE1TR51_9EUCA</name>
<feature type="compositionally biased region" description="Basic residues" evidence="1">
    <location>
        <begin position="304"/>
        <end position="314"/>
    </location>
</feature>
<evidence type="ECO:0000313" key="3">
    <source>
        <dbReference type="EMBL" id="KAK4295083.1"/>
    </source>
</evidence>
<dbReference type="AlphaFoldDB" id="A0AAE1TR51"/>